<keyword evidence="2" id="KW-1185">Reference proteome</keyword>
<gene>
    <name evidence="1" type="ORF">PSO31014_04445</name>
</gene>
<name>A0ABY6WAN7_9BURK</name>
<accession>A0ABY6WAN7</accession>
<sequence>MRCRQSPAIHVQDRDAALIPSQRQVARADLEHSDDLRATRRNGRLRGVRLRGVQCHARRLRRLLIFRARRGRRRTMRNRTGETIVAVQFAKHKRRIAGVNRARTGQRTDRKRLVRIAVSVRNADLRNIQDAASDHVDLGLMSRDAIGHVDDARIRQVHLLELRGGERQRRPVSVGNDGITAFRRRDRGSARRIDQRHVLKVRVLDRQRAGVCDFGCAAERFHHLLRRLVLAVDRRLVDRVEYIDQLAADGRRAGGLIGDRRSAQIRGGNGEGTAVSDGCIAYRSTVECHLGSDRRIAFRQPGHFRQRIELVLRKRAAHRNRARACG</sequence>
<dbReference type="EMBL" id="CABPSG010000034">
    <property type="protein sequence ID" value="VVE47307.1"/>
    <property type="molecule type" value="Genomic_DNA"/>
</dbReference>
<comment type="caution">
    <text evidence="1">The sequence shown here is derived from an EMBL/GenBank/DDBJ whole genome shotgun (WGS) entry which is preliminary data.</text>
</comment>
<evidence type="ECO:0000313" key="1">
    <source>
        <dbReference type="EMBL" id="VVE47307.1"/>
    </source>
</evidence>
<dbReference type="Proteomes" id="UP000405357">
    <property type="component" value="Unassembled WGS sequence"/>
</dbReference>
<organism evidence="1 2">
    <name type="scientific">Pandoraea soli</name>
    <dbReference type="NCBI Taxonomy" id="2508293"/>
    <lineage>
        <taxon>Bacteria</taxon>
        <taxon>Pseudomonadati</taxon>
        <taxon>Pseudomonadota</taxon>
        <taxon>Betaproteobacteria</taxon>
        <taxon>Burkholderiales</taxon>
        <taxon>Burkholderiaceae</taxon>
        <taxon>Pandoraea</taxon>
    </lineage>
</organism>
<evidence type="ECO:0000313" key="2">
    <source>
        <dbReference type="Proteomes" id="UP000405357"/>
    </source>
</evidence>
<proteinExistence type="predicted"/>
<protein>
    <submittedName>
        <fullName evidence="1">Uncharacterized protein</fullName>
    </submittedName>
</protein>
<reference evidence="1 2" key="1">
    <citation type="submission" date="2019-08" db="EMBL/GenBank/DDBJ databases">
        <authorList>
            <person name="Peeters C."/>
        </authorList>
    </citation>
    <scope>NUCLEOTIDE SEQUENCE [LARGE SCALE GENOMIC DNA]</scope>
    <source>
        <strain evidence="1 2">LMG 31014</strain>
    </source>
</reference>